<comment type="caution">
    <text evidence="1">The sequence shown here is derived from an EMBL/GenBank/DDBJ whole genome shotgun (WGS) entry which is preliminary data.</text>
</comment>
<name>A0ACC7P1Y6_9BACL</name>
<reference evidence="1" key="1">
    <citation type="submission" date="2024-12" db="EMBL/GenBank/DDBJ databases">
        <authorList>
            <person name="Wu N."/>
        </authorList>
    </citation>
    <scope>NUCLEOTIDE SEQUENCE</scope>
    <source>
        <strain evidence="1">P15</strain>
    </source>
</reference>
<protein>
    <submittedName>
        <fullName evidence="1">MerR family transcriptional regulator</fullName>
    </submittedName>
</protein>
<gene>
    <name evidence="1" type="ORF">ACI1P1_22000</name>
</gene>
<dbReference type="EMBL" id="JBJURJ010000016">
    <property type="protein sequence ID" value="MFM9330968.1"/>
    <property type="molecule type" value="Genomic_DNA"/>
</dbReference>
<evidence type="ECO:0000313" key="2">
    <source>
        <dbReference type="Proteomes" id="UP001631969"/>
    </source>
</evidence>
<accession>A0ACC7P1Y6</accession>
<sequence>MNSTCNRLYSQIEIIILSKLPPTTVKRWLEYFSDCVPSIRKGDLDYYQFETVEVLKRISELRNEKYRLKSIRHQLEQEGFNRKKEASEENGSGGKITQEKDISTKMEKEVDSQAILLTLHALAAEMHSISKKLEVLCKR</sequence>
<evidence type="ECO:0000313" key="1">
    <source>
        <dbReference type="EMBL" id="MFM9330968.1"/>
    </source>
</evidence>
<keyword evidence="2" id="KW-1185">Reference proteome</keyword>
<dbReference type="Proteomes" id="UP001631969">
    <property type="component" value="Unassembled WGS sequence"/>
</dbReference>
<organism evidence="1 2">
    <name type="scientific">Paenibacillus mesotrionivorans</name>
    <dbReference type="NCBI Taxonomy" id="3160968"/>
    <lineage>
        <taxon>Bacteria</taxon>
        <taxon>Bacillati</taxon>
        <taxon>Bacillota</taxon>
        <taxon>Bacilli</taxon>
        <taxon>Bacillales</taxon>
        <taxon>Paenibacillaceae</taxon>
        <taxon>Paenibacillus</taxon>
    </lineage>
</organism>
<proteinExistence type="predicted"/>